<dbReference type="AlphaFoldDB" id="A0A812F1P2"/>
<proteinExistence type="predicted"/>
<protein>
    <recommendedName>
        <fullName evidence="3">Biofilm-associated protein</fullName>
    </recommendedName>
</protein>
<gene>
    <name evidence="1" type="ORF">NUZ5A_50434</name>
</gene>
<evidence type="ECO:0000313" key="2">
    <source>
        <dbReference type="Proteomes" id="UP000655759"/>
    </source>
</evidence>
<organism evidence="1 2">
    <name type="scientific">Candidatus Nitrosotenuis uzonensis</name>
    <dbReference type="NCBI Taxonomy" id="1407055"/>
    <lineage>
        <taxon>Archaea</taxon>
        <taxon>Nitrososphaerota</taxon>
        <taxon>Candidatus Nitrosotenuis</taxon>
    </lineage>
</organism>
<sequence>MFIDSKMSMRMLSVALMLFAAVAIGVPAAFAETAAKGTGFEKTSIIEFTNNDTVEINTVRIWLGKDTGDFKSFKTEKGWTGTKSAEGLLIFTSSKPLKPGESVKFGIKTEVGNPAINWRTLDTRGNELTTGRTEIGKPAQDTLIQTPKDTPQTPVAPAAPTNLDSAKFRIIPESPKNGDEIRVVGEGFPPNSHFNFLIDNEKLDDFSSDGSGNVLGRAKIPLNKQEGRVEFALSDDQGQKKTLSIRIVGAENIATVPSTQKLVVNPGSNIFGPGDTATVSGMAKPGSAVAITAKDASGKKIYEAVAQVDSQGKWSHETVIPPDAELGTRIIEFTNGQETITKTISISVTKTIRITPSSIRYEPGDRMLFNGTASTTQPVEIFIKDPIGKEIYSDILTVNETGTINFGFQTTQTSTKGTYVVIATQGQDSEILRIGLGEAPSEQIVAKFDKLNYASTETARLTIQGPAKAAVSLLIIDPSDRAKLTDSVTLGLDGRKDYEINLSGYKSGVYSVVLKYLKSQVSEVFAVGLSTGSGEIKLQATKQTYLLGEGMLLLGSSKPNVLIKLEMYDPSGELIKRKEVFTDKEGKFSEGTFRIPADAKQGMWVVRGTSGPNYAETKVEVVGTIEQAFVVNVDKSTPYRSGDLVKIVGAGGGKTQTVIVTMFDPKGAKYAELNTFSTSTGSFQITWKVPGSIDPGEYKIVAKLGNDNAETKLTIQ</sequence>
<evidence type="ECO:0008006" key="3">
    <source>
        <dbReference type="Google" id="ProtNLM"/>
    </source>
</evidence>
<dbReference type="EMBL" id="CAJNAQ010000005">
    <property type="protein sequence ID" value="CAE6495608.1"/>
    <property type="molecule type" value="Genomic_DNA"/>
</dbReference>
<accession>A0A812F1P2</accession>
<evidence type="ECO:0000313" key="1">
    <source>
        <dbReference type="EMBL" id="CAE6495608.1"/>
    </source>
</evidence>
<dbReference type="Proteomes" id="UP000655759">
    <property type="component" value="Unassembled WGS sequence"/>
</dbReference>
<reference evidence="1" key="1">
    <citation type="submission" date="2021-02" db="EMBL/GenBank/DDBJ databases">
        <authorList>
            <person name="Han P."/>
        </authorList>
    </citation>
    <scope>NUCLEOTIDE SEQUENCE</scope>
    <source>
        <strain evidence="1">Candidatus Nitrosotenuis uzonensis 5A</strain>
    </source>
</reference>
<name>A0A812F1P2_9ARCH</name>
<dbReference type="RefSeq" id="WP_205099402.1">
    <property type="nucleotide sequence ID" value="NZ_CAJNAQ010000005.1"/>
</dbReference>
<comment type="caution">
    <text evidence="1">The sequence shown here is derived from an EMBL/GenBank/DDBJ whole genome shotgun (WGS) entry which is preliminary data.</text>
</comment>